<evidence type="ECO:0000256" key="1">
    <source>
        <dbReference type="SAM" id="Phobius"/>
    </source>
</evidence>
<dbReference type="PANTHER" id="PTHR30273">
    <property type="entry name" value="PERIPLASMIC SIGNAL SENSOR AND SIGMA FACTOR ACTIVATOR FECR-RELATED"/>
    <property type="match status" value="1"/>
</dbReference>
<evidence type="ECO:0000259" key="3">
    <source>
        <dbReference type="Pfam" id="PF16344"/>
    </source>
</evidence>
<keyword evidence="5" id="KW-1185">Reference proteome</keyword>
<evidence type="ECO:0000259" key="2">
    <source>
        <dbReference type="Pfam" id="PF04773"/>
    </source>
</evidence>
<sequence>MTKDKLRHLLDKYAKGICTVEERQLLELWFEQQETKDQDSLSTSDKQVLWQQIEARTANNPGKYRFRSSYYRWSAAAAILLAVVAISGYFLIQRQDMHAHSSQYVHTAILPGENKAVLTLSDGRQIELTENNLETTQDQGISIIKTTNGLLQYRIDPSRSVGNGYNTITTPRGGQYEIILPDGSQVTLNAESSLRFAVAMNQQHQRIVELDGEGYFTVAKDTERPFIVKSKEQEIQVLGTVFNVNTYHNERSLTTLLEGSVLINRKQKLLPGQQAQVEGNKIHIREVDVLESIDWKNNIFIFRNESLASIMERVGRWYDVDYTFEDIHARDITFNGEISRYAKVEDILNLLKVTSKTRFDIKGRSITIR</sequence>
<dbReference type="InterPro" id="IPR012373">
    <property type="entry name" value="Ferrdict_sens_TM"/>
</dbReference>
<keyword evidence="1" id="KW-0472">Membrane</keyword>
<dbReference type="RefSeq" id="WP_202101063.1">
    <property type="nucleotide sequence ID" value="NZ_JAERTY010000001.1"/>
</dbReference>
<dbReference type="Gene3D" id="2.60.120.1440">
    <property type="match status" value="1"/>
</dbReference>
<reference evidence="4 5" key="1">
    <citation type="submission" date="2021-01" db="EMBL/GenBank/DDBJ databases">
        <title>C459-1 draft genome sequence.</title>
        <authorList>
            <person name="Zhang X.-F."/>
        </authorList>
    </citation>
    <scope>NUCLEOTIDE SEQUENCE [LARGE SCALE GENOMIC DNA]</scope>
    <source>
        <strain evidence="5">C459-1</strain>
    </source>
</reference>
<proteinExistence type="predicted"/>
<accession>A0ABS1QYT8</accession>
<keyword evidence="1" id="KW-1133">Transmembrane helix</keyword>
<name>A0ABS1QYT8_9SPHI</name>
<feature type="transmembrane region" description="Helical" evidence="1">
    <location>
        <begin position="70"/>
        <end position="92"/>
    </location>
</feature>
<dbReference type="Pfam" id="PF16344">
    <property type="entry name" value="FecR_C"/>
    <property type="match status" value="1"/>
</dbReference>
<feature type="domain" description="Protein FecR C-terminal" evidence="3">
    <location>
        <begin position="300"/>
        <end position="368"/>
    </location>
</feature>
<evidence type="ECO:0000313" key="5">
    <source>
        <dbReference type="Proteomes" id="UP000625283"/>
    </source>
</evidence>
<dbReference type="PANTHER" id="PTHR30273:SF2">
    <property type="entry name" value="PROTEIN FECR"/>
    <property type="match status" value="1"/>
</dbReference>
<dbReference type="PIRSF" id="PIRSF018266">
    <property type="entry name" value="FecR"/>
    <property type="match status" value="1"/>
</dbReference>
<comment type="caution">
    <text evidence="4">The sequence shown here is derived from an EMBL/GenBank/DDBJ whole genome shotgun (WGS) entry which is preliminary data.</text>
</comment>
<organism evidence="4 5">
    <name type="scientific">Sphingobacterium faecale</name>
    <dbReference type="NCBI Taxonomy" id="2803775"/>
    <lineage>
        <taxon>Bacteria</taxon>
        <taxon>Pseudomonadati</taxon>
        <taxon>Bacteroidota</taxon>
        <taxon>Sphingobacteriia</taxon>
        <taxon>Sphingobacteriales</taxon>
        <taxon>Sphingobacteriaceae</taxon>
        <taxon>Sphingobacterium</taxon>
    </lineage>
</organism>
<dbReference type="Gene3D" id="3.55.50.30">
    <property type="match status" value="1"/>
</dbReference>
<dbReference type="Proteomes" id="UP000625283">
    <property type="component" value="Unassembled WGS sequence"/>
</dbReference>
<dbReference type="InterPro" id="IPR006860">
    <property type="entry name" value="FecR"/>
</dbReference>
<dbReference type="InterPro" id="IPR032508">
    <property type="entry name" value="FecR_C"/>
</dbReference>
<evidence type="ECO:0000313" key="4">
    <source>
        <dbReference type="EMBL" id="MBL1407245.1"/>
    </source>
</evidence>
<protein>
    <submittedName>
        <fullName evidence="4">FecR family protein</fullName>
    </submittedName>
</protein>
<keyword evidence="1" id="KW-0812">Transmembrane</keyword>
<gene>
    <name evidence="4" type="ORF">JKG61_00625</name>
</gene>
<dbReference type="Pfam" id="PF04773">
    <property type="entry name" value="FecR"/>
    <property type="match status" value="1"/>
</dbReference>
<dbReference type="EMBL" id="JAERTY010000001">
    <property type="protein sequence ID" value="MBL1407245.1"/>
    <property type="molecule type" value="Genomic_DNA"/>
</dbReference>
<feature type="domain" description="FecR protein" evidence="2">
    <location>
        <begin position="167"/>
        <end position="261"/>
    </location>
</feature>